<comment type="caution">
    <text evidence="2">The sequence shown here is derived from an EMBL/GenBank/DDBJ whole genome shotgun (WGS) entry which is preliminary data.</text>
</comment>
<keyword evidence="1" id="KW-0472">Membrane</keyword>
<gene>
    <name evidence="2" type="ORF">UT30_C0038G0008</name>
</gene>
<feature type="transmembrane region" description="Helical" evidence="1">
    <location>
        <begin position="107"/>
        <end position="125"/>
    </location>
</feature>
<evidence type="ECO:0000313" key="3">
    <source>
        <dbReference type="Proteomes" id="UP000033935"/>
    </source>
</evidence>
<protein>
    <submittedName>
        <fullName evidence="2">Uncharacterized protein</fullName>
    </submittedName>
</protein>
<proteinExistence type="predicted"/>
<reference evidence="2 3" key="1">
    <citation type="journal article" date="2015" name="Nature">
        <title>rRNA introns, odd ribosomes, and small enigmatic genomes across a large radiation of phyla.</title>
        <authorList>
            <person name="Brown C.T."/>
            <person name="Hug L.A."/>
            <person name="Thomas B.C."/>
            <person name="Sharon I."/>
            <person name="Castelle C.J."/>
            <person name="Singh A."/>
            <person name="Wilkins M.J."/>
            <person name="Williams K.H."/>
            <person name="Banfield J.F."/>
        </authorList>
    </citation>
    <scope>NUCLEOTIDE SEQUENCE [LARGE SCALE GENOMIC DNA]</scope>
</reference>
<feature type="transmembrane region" description="Helical" evidence="1">
    <location>
        <begin position="132"/>
        <end position="150"/>
    </location>
</feature>
<evidence type="ECO:0000256" key="1">
    <source>
        <dbReference type="SAM" id="Phobius"/>
    </source>
</evidence>
<keyword evidence="1" id="KW-0812">Transmembrane</keyword>
<dbReference type="EMBL" id="LBWG01000038">
    <property type="protein sequence ID" value="KKR03122.1"/>
    <property type="molecule type" value="Genomic_DNA"/>
</dbReference>
<sequence>MKINKVYPAIIKDIIKDILKLYKTNDFLDIFKNQKGTEEMTILKLKKFSPVLFGAIMISFFLPFIDISCNGQKVRSFSGKELTMGTTIYEPENMFGEIVAHKFAPEFFAILAFLCAVSGFFLSFLKSNPNIFRCGLLGWIGAILLILLMNKVKNDALRETGGMIGVSGGIGFSLALLLFLAAGSLYTVFLNWGYRAQETGKKGISENGI</sequence>
<evidence type="ECO:0000313" key="2">
    <source>
        <dbReference type="EMBL" id="KKR03122.1"/>
    </source>
</evidence>
<organism evidence="2 3">
    <name type="scientific">Candidatus Uhrbacteria bacterium GW2011_GWF2_39_13</name>
    <dbReference type="NCBI Taxonomy" id="1618995"/>
    <lineage>
        <taxon>Bacteria</taxon>
        <taxon>Candidatus Uhriibacteriota</taxon>
    </lineage>
</organism>
<dbReference type="Proteomes" id="UP000033935">
    <property type="component" value="Unassembled WGS sequence"/>
</dbReference>
<keyword evidence="1" id="KW-1133">Transmembrane helix</keyword>
<feature type="transmembrane region" description="Helical" evidence="1">
    <location>
        <begin position="48"/>
        <end position="65"/>
    </location>
</feature>
<feature type="transmembrane region" description="Helical" evidence="1">
    <location>
        <begin position="170"/>
        <end position="192"/>
    </location>
</feature>
<dbReference type="AlphaFoldDB" id="A0A0G0QN75"/>
<accession>A0A0G0QN75</accession>
<name>A0A0G0QN75_9BACT</name>